<dbReference type="VEuPathDB" id="ToxoDB:ETH_00001780"/>
<accession>U6L3C3</accession>
<reference evidence="1" key="2">
    <citation type="submission" date="2013-10" db="EMBL/GenBank/DDBJ databases">
        <authorList>
            <person name="Aslett M."/>
        </authorList>
    </citation>
    <scope>NUCLEOTIDE SEQUENCE [LARGE SCALE GENOMIC DNA]</scope>
    <source>
        <strain evidence="1">Houghton</strain>
    </source>
</reference>
<dbReference type="VEuPathDB" id="ToxoDB:ETH2_1407000"/>
<name>U6L3C3_EIMTE</name>
<gene>
    <name evidence="1" type="ORF">ETH_00001780</name>
</gene>
<reference evidence="1" key="1">
    <citation type="submission" date="2013-10" db="EMBL/GenBank/DDBJ databases">
        <title>Genomic analysis of the causative agents of coccidiosis in chickens.</title>
        <authorList>
            <person name="Reid A.J."/>
            <person name="Blake D."/>
            <person name="Billington K."/>
            <person name="Browne H."/>
            <person name="Dunn M."/>
            <person name="Hung S."/>
            <person name="Kawahara F."/>
            <person name="Miranda-Saavedra D."/>
            <person name="Mourier T."/>
            <person name="Nagra H."/>
            <person name="Otto T.D."/>
            <person name="Rawlings N."/>
            <person name="Sanchez A."/>
            <person name="Sanders M."/>
            <person name="Subramaniam C."/>
            <person name="Tay Y."/>
            <person name="Dear P."/>
            <person name="Doerig C."/>
            <person name="Gruber A."/>
            <person name="Parkinson J."/>
            <person name="Shirley M."/>
            <person name="Wan K.L."/>
            <person name="Berriman M."/>
            <person name="Tomley F."/>
            <person name="Pain A."/>
        </authorList>
    </citation>
    <scope>NUCLEOTIDE SEQUENCE [LARGE SCALE GENOMIC DNA]</scope>
    <source>
        <strain evidence="1">Houghton</strain>
    </source>
</reference>
<proteinExistence type="predicted"/>
<evidence type="ECO:0000313" key="1">
    <source>
        <dbReference type="EMBL" id="CDJ42265.1"/>
    </source>
</evidence>
<keyword evidence="2" id="KW-1185">Reference proteome</keyword>
<evidence type="ECO:0000313" key="2">
    <source>
        <dbReference type="Proteomes" id="UP000030747"/>
    </source>
</evidence>
<dbReference type="Proteomes" id="UP000030747">
    <property type="component" value="Unassembled WGS sequence"/>
</dbReference>
<dbReference type="GeneID" id="25249571"/>
<dbReference type="OrthoDB" id="75343at2759"/>
<dbReference type="RefSeq" id="XP_013233015.1">
    <property type="nucleotide sequence ID" value="XM_013377561.1"/>
</dbReference>
<dbReference type="EMBL" id="HG675705">
    <property type="protein sequence ID" value="CDJ42265.1"/>
    <property type="molecule type" value="Genomic_DNA"/>
</dbReference>
<protein>
    <submittedName>
        <fullName evidence="1">Mitochondrial import inner membrane translocase subunit Tim17 domain-contraining protein, putative</fullName>
    </submittedName>
</protein>
<dbReference type="AlphaFoldDB" id="U6L3C3"/>
<organism evidence="1 2">
    <name type="scientific">Eimeria tenella</name>
    <name type="common">Coccidian parasite</name>
    <dbReference type="NCBI Taxonomy" id="5802"/>
    <lineage>
        <taxon>Eukaryota</taxon>
        <taxon>Sar</taxon>
        <taxon>Alveolata</taxon>
        <taxon>Apicomplexa</taxon>
        <taxon>Conoidasida</taxon>
        <taxon>Coccidia</taxon>
        <taxon>Eucoccidiorida</taxon>
        <taxon>Eimeriorina</taxon>
        <taxon>Eimeriidae</taxon>
        <taxon>Eimeria</taxon>
    </lineage>
</organism>
<dbReference type="OMA" id="FECLINK"/>
<sequence length="167" mass="18028">MPETSGVSNDHLGSLGTNSTSSGGGFLSNTMYNHPMSVFLSPQYRNLSLFEMKGEEDSRERAEIIQQLRAQRAVESFFNDGCLVRAATMGVGGGLVGILLGAFLFTMKPVDVNTTLGLRAQLREQYKTFVPEVASTAKNFAKIGGLYSFSECIIDRCAAVLPLVPPP</sequence>